<sequence>MKKQFIVMVLSALPFLAMGQIPVTDVAAGAQLSSLNMQVTMLSQSVTQTNSKLANLNSKVQNTNQKLEQANDYLKKLAELKEEEINTYKNAPDNRLVSYQKETLLMEKKRIVLQVKQLLQNLERFEYITENEKSKTEDRLSGMVTQVLLIWDQTTNLLNANDKIIPANERQKMLEETLDVFRKCISRMEQDQTWLAMVNKRRKSQKELFGF</sequence>
<accession>A0A937DBT5</accession>
<feature type="coiled-coil region" evidence="1">
    <location>
        <begin position="46"/>
        <end position="87"/>
    </location>
</feature>
<evidence type="ECO:0000313" key="4">
    <source>
        <dbReference type="Proteomes" id="UP000651057"/>
    </source>
</evidence>
<evidence type="ECO:0000256" key="1">
    <source>
        <dbReference type="SAM" id="Coils"/>
    </source>
</evidence>
<keyword evidence="4" id="KW-1185">Reference proteome</keyword>
<reference evidence="3" key="1">
    <citation type="submission" date="2021-01" db="EMBL/GenBank/DDBJ databases">
        <authorList>
            <person name="Zhong Y.L."/>
        </authorList>
    </citation>
    <scope>NUCLEOTIDE SEQUENCE</scope>
    <source>
        <strain evidence="3">KCTC 23302</strain>
    </source>
</reference>
<organism evidence="3 4">
    <name type="scientific">Aquimarina mytili</name>
    <dbReference type="NCBI Taxonomy" id="874423"/>
    <lineage>
        <taxon>Bacteria</taxon>
        <taxon>Pseudomonadati</taxon>
        <taxon>Bacteroidota</taxon>
        <taxon>Flavobacteriia</taxon>
        <taxon>Flavobacteriales</taxon>
        <taxon>Flavobacteriaceae</taxon>
        <taxon>Aquimarina</taxon>
    </lineage>
</organism>
<dbReference type="Proteomes" id="UP000651057">
    <property type="component" value="Unassembled WGS sequence"/>
</dbReference>
<evidence type="ECO:0008006" key="5">
    <source>
        <dbReference type="Google" id="ProtNLM"/>
    </source>
</evidence>
<protein>
    <recommendedName>
        <fullName evidence="5">Conjugal transfer protein TraI</fullName>
    </recommendedName>
</protein>
<feature type="signal peptide" evidence="2">
    <location>
        <begin position="1"/>
        <end position="19"/>
    </location>
</feature>
<evidence type="ECO:0000313" key="3">
    <source>
        <dbReference type="EMBL" id="MBL0686067.1"/>
    </source>
</evidence>
<feature type="chain" id="PRO_5037450768" description="Conjugal transfer protein TraI" evidence="2">
    <location>
        <begin position="20"/>
        <end position="211"/>
    </location>
</feature>
<dbReference type="AlphaFoldDB" id="A0A937DBT5"/>
<gene>
    <name evidence="3" type="ORF">JJQ60_21245</name>
</gene>
<name>A0A937DBT5_9FLAO</name>
<keyword evidence="1" id="KW-0175">Coiled coil</keyword>
<comment type="caution">
    <text evidence="3">The sequence shown here is derived from an EMBL/GenBank/DDBJ whole genome shotgun (WGS) entry which is preliminary data.</text>
</comment>
<dbReference type="RefSeq" id="WP_201924609.1">
    <property type="nucleotide sequence ID" value="NZ_BAABAX010000013.1"/>
</dbReference>
<proteinExistence type="predicted"/>
<dbReference type="EMBL" id="JAERQJ010000017">
    <property type="protein sequence ID" value="MBL0686067.1"/>
    <property type="molecule type" value="Genomic_DNA"/>
</dbReference>
<evidence type="ECO:0000256" key="2">
    <source>
        <dbReference type="SAM" id="SignalP"/>
    </source>
</evidence>
<keyword evidence="2" id="KW-0732">Signal</keyword>